<comment type="caution">
    <text evidence="1">The sequence shown here is derived from an EMBL/GenBank/DDBJ whole genome shotgun (WGS) entry which is preliminary data.</text>
</comment>
<gene>
    <name evidence="1" type="ORF">GCM10025868_41110</name>
</gene>
<organism evidence="1 2">
    <name type="scientific">Angustibacter aerolatus</name>
    <dbReference type="NCBI Taxonomy" id="1162965"/>
    <lineage>
        <taxon>Bacteria</taxon>
        <taxon>Bacillati</taxon>
        <taxon>Actinomycetota</taxon>
        <taxon>Actinomycetes</taxon>
        <taxon>Kineosporiales</taxon>
        <taxon>Kineosporiaceae</taxon>
    </lineage>
</organism>
<accession>A0ABQ6JMT3</accession>
<proteinExistence type="predicted"/>
<reference evidence="2" key="1">
    <citation type="journal article" date="2019" name="Int. J. Syst. Evol. Microbiol.">
        <title>The Global Catalogue of Microorganisms (GCM) 10K type strain sequencing project: providing services to taxonomists for standard genome sequencing and annotation.</title>
        <authorList>
            <consortium name="The Broad Institute Genomics Platform"/>
            <consortium name="The Broad Institute Genome Sequencing Center for Infectious Disease"/>
            <person name="Wu L."/>
            <person name="Ma J."/>
        </authorList>
    </citation>
    <scope>NUCLEOTIDE SEQUENCE [LARGE SCALE GENOMIC DNA]</scope>
    <source>
        <strain evidence="2">NBRC 108730</strain>
    </source>
</reference>
<name>A0ABQ6JMT3_9ACTN</name>
<evidence type="ECO:0000313" key="2">
    <source>
        <dbReference type="Proteomes" id="UP001157017"/>
    </source>
</evidence>
<evidence type="ECO:0000313" key="1">
    <source>
        <dbReference type="EMBL" id="GMA88861.1"/>
    </source>
</evidence>
<dbReference type="Proteomes" id="UP001157017">
    <property type="component" value="Unassembled WGS sequence"/>
</dbReference>
<protein>
    <submittedName>
        <fullName evidence="1">Uncharacterized protein</fullName>
    </submittedName>
</protein>
<sequence>MLLCQCSVADWSFYRFTCPGCGESIRKDAPARARRLLMLAGVEPVSWQVPLEALEPHAGEPITFDEVLEFALRLEQVGDPLTEPGGAAHQRRLVDRLTATEAHVVTLARRSR</sequence>
<dbReference type="EMBL" id="BSUZ01000001">
    <property type="protein sequence ID" value="GMA88861.1"/>
    <property type="molecule type" value="Genomic_DNA"/>
</dbReference>
<keyword evidence="2" id="KW-1185">Reference proteome</keyword>